<dbReference type="Proteomes" id="UP000033647">
    <property type="component" value="Unassembled WGS sequence"/>
</dbReference>
<dbReference type="InterPro" id="IPR000757">
    <property type="entry name" value="Beta-glucanase-like"/>
</dbReference>
<reference evidence="4 5" key="1">
    <citation type="submission" date="2015-03" db="EMBL/GenBank/DDBJ databases">
        <title>RNA-seq based gene annotation and comparative genomics of four Zymoseptoria species reveal species-specific pathogenicity related genes and transposable element activity.</title>
        <authorList>
            <person name="Grandaubert J."/>
            <person name="Bhattacharyya A."/>
            <person name="Stukenbrock E.H."/>
        </authorList>
    </citation>
    <scope>NUCLEOTIDE SEQUENCE [LARGE SCALE GENOMIC DNA]</scope>
    <source>
        <strain evidence="4 5">Zb18110</strain>
    </source>
</reference>
<organism evidence="4 5">
    <name type="scientific">Zymoseptoria brevis</name>
    <dbReference type="NCBI Taxonomy" id="1047168"/>
    <lineage>
        <taxon>Eukaryota</taxon>
        <taxon>Fungi</taxon>
        <taxon>Dikarya</taxon>
        <taxon>Ascomycota</taxon>
        <taxon>Pezizomycotina</taxon>
        <taxon>Dothideomycetes</taxon>
        <taxon>Dothideomycetidae</taxon>
        <taxon>Mycosphaerellales</taxon>
        <taxon>Mycosphaerellaceae</taxon>
        <taxon>Zymoseptoria</taxon>
    </lineage>
</organism>
<name>A0A0F4GKM9_9PEZI</name>
<feature type="region of interest" description="Disordered" evidence="1">
    <location>
        <begin position="393"/>
        <end position="433"/>
    </location>
</feature>
<dbReference type="EMBL" id="LAFY01000467">
    <property type="protein sequence ID" value="KJX97632.1"/>
    <property type="molecule type" value="Genomic_DNA"/>
</dbReference>
<proteinExistence type="predicted"/>
<dbReference type="PANTHER" id="PTHR10963">
    <property type="entry name" value="GLYCOSYL HYDROLASE-RELATED"/>
    <property type="match status" value="1"/>
</dbReference>
<dbReference type="InterPro" id="IPR013320">
    <property type="entry name" value="ConA-like_dom_sf"/>
</dbReference>
<evidence type="ECO:0000259" key="3">
    <source>
        <dbReference type="PROSITE" id="PS51762"/>
    </source>
</evidence>
<sequence length="487" mass="50603">MQSQYLLPAFALLLASPTVSALTYTLQTSLQGPTFFDAFAFQNTWDPTFGYVHYVDRPTAESFGMLNLVGANPITTGGGPVVFGAEHTRILDPAANLGRPSVKLVSKESWTRGLFALDLEHMPANVCGSWPAFWMLGSGGDGQGVWPKFGEIDIIEYINDSGDNLMALHTAPGCTVAGAGQTGTLLTNDCGKDGGFAACGVAPTQANNSGASFNANGGGVYAMEWSSAAIKIWFFPRQNIPSSLVNGDPSPDTSTFGVPSANFQGSCDIDTYFSNASVIFDIDFCGSYAGPLFNHGACPVLDPTNEWTSCNKFVAANPQAYVESYWAVNYLNVYQAVADTPPVASSSLSSVTPAASSTAVTASGAEGRSSTPSGTINAPSSATSVQLPAASVLPPSEAVPTPIPSVSSVTSLSTTPPPAPPPSPTTPTAVPTTLDSDTSPVIVIQTTIIYVTATVSVAPNRVRVQMLPSTILVTKSQKELGQRSGEA</sequence>
<evidence type="ECO:0000256" key="2">
    <source>
        <dbReference type="SAM" id="SignalP"/>
    </source>
</evidence>
<gene>
    <name evidence="4" type="ORF">TI39_contig475g00002</name>
</gene>
<feature type="compositionally biased region" description="Pro residues" evidence="1">
    <location>
        <begin position="415"/>
        <end position="425"/>
    </location>
</feature>
<comment type="caution">
    <text evidence="4">The sequence shown here is derived from an EMBL/GenBank/DDBJ whole genome shotgun (WGS) entry which is preliminary data.</text>
</comment>
<feature type="compositionally biased region" description="Low complexity" evidence="1">
    <location>
        <begin position="398"/>
        <end position="414"/>
    </location>
</feature>
<feature type="chain" id="PRO_5002468979" description="GH16 domain-containing protein" evidence="2">
    <location>
        <begin position="22"/>
        <end position="487"/>
    </location>
</feature>
<dbReference type="PROSITE" id="PS51762">
    <property type="entry name" value="GH16_2"/>
    <property type="match status" value="1"/>
</dbReference>
<dbReference type="AlphaFoldDB" id="A0A0F4GKM9"/>
<dbReference type="GO" id="GO:0004553">
    <property type="term" value="F:hydrolase activity, hydrolyzing O-glycosyl compounds"/>
    <property type="evidence" value="ECO:0007669"/>
    <property type="project" value="InterPro"/>
</dbReference>
<evidence type="ECO:0000256" key="1">
    <source>
        <dbReference type="SAM" id="MobiDB-lite"/>
    </source>
</evidence>
<dbReference type="CDD" id="cd02181">
    <property type="entry name" value="GH16_fungal_Lam16A_glucanase"/>
    <property type="match status" value="1"/>
</dbReference>
<dbReference type="SUPFAM" id="SSF49899">
    <property type="entry name" value="Concanavalin A-like lectins/glucanases"/>
    <property type="match status" value="1"/>
</dbReference>
<protein>
    <recommendedName>
        <fullName evidence="3">GH16 domain-containing protein</fullName>
    </recommendedName>
</protein>
<dbReference type="Gene3D" id="2.60.120.200">
    <property type="match status" value="1"/>
</dbReference>
<accession>A0A0F4GKM9</accession>
<dbReference type="Pfam" id="PF26113">
    <property type="entry name" value="GH16_XgeA"/>
    <property type="match status" value="1"/>
</dbReference>
<feature type="compositionally biased region" description="Polar residues" evidence="1">
    <location>
        <begin position="368"/>
        <end position="381"/>
    </location>
</feature>
<feature type="domain" description="GH16" evidence="3">
    <location>
        <begin position="17"/>
        <end position="293"/>
    </location>
</feature>
<dbReference type="InterPro" id="IPR050546">
    <property type="entry name" value="Glycosyl_Hydrlase_16"/>
</dbReference>
<feature type="region of interest" description="Disordered" evidence="1">
    <location>
        <begin position="360"/>
        <end position="381"/>
    </location>
</feature>
<evidence type="ECO:0000313" key="5">
    <source>
        <dbReference type="Proteomes" id="UP000033647"/>
    </source>
</evidence>
<dbReference type="PANTHER" id="PTHR10963:SF24">
    <property type="entry name" value="GLYCOSIDASE C21B10.07-RELATED"/>
    <property type="match status" value="1"/>
</dbReference>
<dbReference type="GO" id="GO:0009251">
    <property type="term" value="P:glucan catabolic process"/>
    <property type="evidence" value="ECO:0007669"/>
    <property type="project" value="TreeGrafter"/>
</dbReference>
<dbReference type="STRING" id="1047168.A0A0F4GKM9"/>
<dbReference type="OrthoDB" id="192832at2759"/>
<keyword evidence="2" id="KW-0732">Signal</keyword>
<feature type="signal peptide" evidence="2">
    <location>
        <begin position="1"/>
        <end position="21"/>
    </location>
</feature>
<keyword evidence="5" id="KW-1185">Reference proteome</keyword>
<evidence type="ECO:0000313" key="4">
    <source>
        <dbReference type="EMBL" id="KJX97632.1"/>
    </source>
</evidence>